<keyword evidence="3" id="KW-0868">Chloride</keyword>
<dbReference type="EMBL" id="QXGF01000021">
    <property type="protein sequence ID" value="KAE8949502.1"/>
    <property type="molecule type" value="Genomic_DNA"/>
</dbReference>
<evidence type="ECO:0000313" key="11">
    <source>
        <dbReference type="EMBL" id="KAE9326714.1"/>
    </source>
</evidence>
<dbReference type="Proteomes" id="UP000460718">
    <property type="component" value="Unassembled WGS sequence"/>
</dbReference>
<dbReference type="EMBL" id="QXGE01000063">
    <property type="protein sequence ID" value="KAE9326714.1"/>
    <property type="molecule type" value="Genomic_DNA"/>
</dbReference>
<keyword evidence="2" id="KW-0406">Ion transport</keyword>
<evidence type="ECO:0000313" key="9">
    <source>
        <dbReference type="EMBL" id="KAE9254377.1"/>
    </source>
</evidence>
<dbReference type="PANTHER" id="PTHR45720">
    <property type="entry name" value="CHLORIDE CHANNEL PROTEIN 2"/>
    <property type="match status" value="1"/>
</dbReference>
<dbReference type="EMBL" id="QXGA01000019">
    <property type="protein sequence ID" value="KAE9155175.1"/>
    <property type="molecule type" value="Genomic_DNA"/>
</dbReference>
<dbReference type="PANTHER" id="PTHR45720:SF10">
    <property type="entry name" value="CHLORIDE CHANNEL PROTEIN 2"/>
    <property type="match status" value="1"/>
</dbReference>
<name>A0A6A4AGA5_9STRA</name>
<dbReference type="Gene3D" id="3.10.580.10">
    <property type="entry name" value="CBS-domain"/>
    <property type="match status" value="1"/>
</dbReference>
<dbReference type="Proteomes" id="UP000476176">
    <property type="component" value="Unassembled WGS sequence"/>
</dbReference>
<evidence type="ECO:0000313" key="19">
    <source>
        <dbReference type="Proteomes" id="UP000476176"/>
    </source>
</evidence>
<evidence type="ECO:0000313" key="5">
    <source>
        <dbReference type="EMBL" id="KAE9027855.1"/>
    </source>
</evidence>
<evidence type="ECO:0000313" key="4">
    <source>
        <dbReference type="EMBL" id="KAE8949502.1"/>
    </source>
</evidence>
<accession>A0A6A4AGA5</accession>
<dbReference type="AlphaFoldDB" id="A0A6A4AGA5"/>
<evidence type="ECO:0000313" key="7">
    <source>
        <dbReference type="EMBL" id="KAE9139179.1"/>
    </source>
</evidence>
<dbReference type="Proteomes" id="UP000440367">
    <property type="component" value="Unassembled WGS sequence"/>
</dbReference>
<evidence type="ECO:0000313" key="16">
    <source>
        <dbReference type="Proteomes" id="UP000440732"/>
    </source>
</evidence>
<evidence type="ECO:0000313" key="13">
    <source>
        <dbReference type="Proteomes" id="UP000429523"/>
    </source>
</evidence>
<dbReference type="Proteomes" id="UP000441208">
    <property type="component" value="Unassembled WGS sequence"/>
</dbReference>
<dbReference type="EMBL" id="QXGC01000024">
    <property type="protein sequence ID" value="KAE9254377.1"/>
    <property type="molecule type" value="Genomic_DNA"/>
</dbReference>
<reference evidence="13 14" key="1">
    <citation type="submission" date="2018-08" db="EMBL/GenBank/DDBJ databases">
        <title>Genomic investigation of the strawberry pathogen Phytophthora fragariae indicates pathogenicity is determined by transcriptional variation in three key races.</title>
        <authorList>
            <person name="Adams T.M."/>
            <person name="Armitage A.D."/>
            <person name="Sobczyk M.K."/>
            <person name="Bates H.J."/>
            <person name="Dunwell J.M."/>
            <person name="Nellist C.F."/>
            <person name="Harrison R.J."/>
        </authorList>
    </citation>
    <scope>NUCLEOTIDE SEQUENCE [LARGE SCALE GENOMIC DNA]</scope>
    <source>
        <strain evidence="11 14">A4</strain>
        <strain evidence="10 15">BC-1</strain>
        <strain evidence="9 19">BC-23</strain>
        <strain evidence="8 16">NOV-5</strain>
        <strain evidence="7 17">NOV-71</strain>
        <strain evidence="12 20">NOV-77</strain>
        <strain evidence="4 13">NOV-9</strain>
        <strain evidence="6 21">ONT-3</strain>
        <strain evidence="5 18">SCRP245</strain>
    </source>
</reference>
<gene>
    <name evidence="11" type="ORF">PF001_g2306</name>
    <name evidence="10" type="ORF">PF002_g1404</name>
    <name evidence="9" type="ORF">PF004_g1053</name>
    <name evidence="8" type="ORF">PF006_g842</name>
    <name evidence="7" type="ORF">PF007_g1107</name>
    <name evidence="12" type="ORF">PF008_g2551</name>
    <name evidence="4" type="ORF">PF009_g977</name>
    <name evidence="6" type="ORF">PF010_g1775</name>
    <name evidence="5" type="ORF">PF011_g1853</name>
</gene>
<evidence type="ECO:0000256" key="2">
    <source>
        <dbReference type="ARBA" id="ARBA00023065"/>
    </source>
</evidence>
<evidence type="ECO:0000313" key="10">
    <source>
        <dbReference type="EMBL" id="KAE9257052.1"/>
    </source>
</evidence>
<comment type="caution">
    <text evidence="10">The sequence shown here is derived from an EMBL/GenBank/DDBJ whole genome shotgun (WGS) entry which is preliminary data.</text>
</comment>
<evidence type="ECO:0000313" key="6">
    <source>
        <dbReference type="EMBL" id="KAE9136225.1"/>
    </source>
</evidence>
<proteinExistence type="predicted"/>
<dbReference type="Proteomes" id="UP000486351">
    <property type="component" value="Unassembled WGS sequence"/>
</dbReference>
<evidence type="ECO:0000313" key="14">
    <source>
        <dbReference type="Proteomes" id="UP000437068"/>
    </source>
</evidence>
<dbReference type="Proteomes" id="UP000440732">
    <property type="component" value="Unassembled WGS sequence"/>
</dbReference>
<sequence length="77" mass="8828">MLELGPPFDEYEFTSIPVESYPVQVGEHVNLYRVHKLASISSWTQVYVVKFGKLLGVIHLDSSLTKLRKEEPPIHFS</sequence>
<dbReference type="GO" id="GO:0005247">
    <property type="term" value="F:voltage-gated chloride channel activity"/>
    <property type="evidence" value="ECO:0007669"/>
    <property type="project" value="TreeGrafter"/>
</dbReference>
<evidence type="ECO:0000313" key="8">
    <source>
        <dbReference type="EMBL" id="KAE9155175.1"/>
    </source>
</evidence>
<dbReference type="EMBL" id="QXFX01000046">
    <property type="protein sequence ID" value="KAE9136225.1"/>
    <property type="molecule type" value="Genomic_DNA"/>
</dbReference>
<dbReference type="EMBL" id="QXFW01000053">
    <property type="protein sequence ID" value="KAE9027855.1"/>
    <property type="molecule type" value="Genomic_DNA"/>
</dbReference>
<dbReference type="Proteomes" id="UP000429523">
    <property type="component" value="Unassembled WGS sequence"/>
</dbReference>
<dbReference type="EMBL" id="QXFZ01000025">
    <property type="protein sequence ID" value="KAE9139179.1"/>
    <property type="molecule type" value="Genomic_DNA"/>
</dbReference>
<dbReference type="InterPro" id="IPR050970">
    <property type="entry name" value="Cl_channel_volt-gated"/>
</dbReference>
<evidence type="ECO:0000313" key="21">
    <source>
        <dbReference type="Proteomes" id="UP000488956"/>
    </source>
</evidence>
<evidence type="ECO:0000313" key="17">
    <source>
        <dbReference type="Proteomes" id="UP000441208"/>
    </source>
</evidence>
<dbReference type="EMBL" id="QXGD01000033">
    <property type="protein sequence ID" value="KAE9257052.1"/>
    <property type="molecule type" value="Genomic_DNA"/>
</dbReference>
<evidence type="ECO:0000313" key="12">
    <source>
        <dbReference type="EMBL" id="KAE9358739.1"/>
    </source>
</evidence>
<keyword evidence="1" id="KW-0813">Transport</keyword>
<evidence type="ECO:0000256" key="3">
    <source>
        <dbReference type="ARBA" id="ARBA00023214"/>
    </source>
</evidence>
<evidence type="ECO:0000313" key="15">
    <source>
        <dbReference type="Proteomes" id="UP000440367"/>
    </source>
</evidence>
<dbReference type="InterPro" id="IPR046342">
    <property type="entry name" value="CBS_dom_sf"/>
</dbReference>
<dbReference type="EMBL" id="QXFY01000070">
    <property type="protein sequence ID" value="KAE9358739.1"/>
    <property type="molecule type" value="Genomic_DNA"/>
</dbReference>
<evidence type="ECO:0000256" key="1">
    <source>
        <dbReference type="ARBA" id="ARBA00022448"/>
    </source>
</evidence>
<dbReference type="Proteomes" id="UP000437068">
    <property type="component" value="Unassembled WGS sequence"/>
</dbReference>
<protein>
    <submittedName>
        <fullName evidence="10">Uncharacterized protein</fullName>
    </submittedName>
</protein>
<evidence type="ECO:0000313" key="18">
    <source>
        <dbReference type="Proteomes" id="UP000460718"/>
    </source>
</evidence>
<evidence type="ECO:0000313" key="20">
    <source>
        <dbReference type="Proteomes" id="UP000486351"/>
    </source>
</evidence>
<organism evidence="10 15">
    <name type="scientific">Phytophthora fragariae</name>
    <dbReference type="NCBI Taxonomy" id="53985"/>
    <lineage>
        <taxon>Eukaryota</taxon>
        <taxon>Sar</taxon>
        <taxon>Stramenopiles</taxon>
        <taxon>Oomycota</taxon>
        <taxon>Peronosporomycetes</taxon>
        <taxon>Peronosporales</taxon>
        <taxon>Peronosporaceae</taxon>
        <taxon>Phytophthora</taxon>
    </lineage>
</organism>
<dbReference type="Proteomes" id="UP000488956">
    <property type="component" value="Unassembled WGS sequence"/>
</dbReference>